<protein>
    <submittedName>
        <fullName evidence="1">Uncharacterized protein</fullName>
    </submittedName>
</protein>
<keyword evidence="2" id="KW-1185">Reference proteome</keyword>
<dbReference type="AlphaFoldDB" id="A0A0C2IWU7"/>
<dbReference type="EMBL" id="JWZT01002273">
    <property type="protein sequence ID" value="KII69819.1"/>
    <property type="molecule type" value="Genomic_DNA"/>
</dbReference>
<organism evidence="1 2">
    <name type="scientific">Thelohanellus kitauei</name>
    <name type="common">Myxosporean</name>
    <dbReference type="NCBI Taxonomy" id="669202"/>
    <lineage>
        <taxon>Eukaryota</taxon>
        <taxon>Metazoa</taxon>
        <taxon>Cnidaria</taxon>
        <taxon>Myxozoa</taxon>
        <taxon>Myxosporea</taxon>
        <taxon>Bivalvulida</taxon>
        <taxon>Platysporina</taxon>
        <taxon>Myxobolidae</taxon>
        <taxon>Thelohanellus</taxon>
    </lineage>
</organism>
<evidence type="ECO:0000313" key="1">
    <source>
        <dbReference type="EMBL" id="KII69819.1"/>
    </source>
</evidence>
<sequence length="105" mass="11536">MGRATASEFHSAKDAQANKRFIPNDYISETIRCMMESYIIACCFTLRHFVEDKGSMAVLLLSGLICVSLPESEAADVLASRINLRDAASNPSGNNTNSLSRMELF</sequence>
<proteinExistence type="predicted"/>
<dbReference type="Proteomes" id="UP000031668">
    <property type="component" value="Unassembled WGS sequence"/>
</dbReference>
<gene>
    <name evidence="1" type="ORF">RF11_05924</name>
</gene>
<accession>A0A0C2IWU7</accession>
<comment type="caution">
    <text evidence="1">The sequence shown here is derived from an EMBL/GenBank/DDBJ whole genome shotgun (WGS) entry which is preliminary data.</text>
</comment>
<name>A0A0C2IWU7_THEKT</name>
<evidence type="ECO:0000313" key="2">
    <source>
        <dbReference type="Proteomes" id="UP000031668"/>
    </source>
</evidence>
<reference evidence="1 2" key="1">
    <citation type="journal article" date="2014" name="Genome Biol. Evol.">
        <title>The genome of the myxosporean Thelohanellus kitauei shows adaptations to nutrient acquisition within its fish host.</title>
        <authorList>
            <person name="Yang Y."/>
            <person name="Xiong J."/>
            <person name="Zhou Z."/>
            <person name="Huo F."/>
            <person name="Miao W."/>
            <person name="Ran C."/>
            <person name="Liu Y."/>
            <person name="Zhang J."/>
            <person name="Feng J."/>
            <person name="Wang M."/>
            <person name="Wang M."/>
            <person name="Wang L."/>
            <person name="Yao B."/>
        </authorList>
    </citation>
    <scope>NUCLEOTIDE SEQUENCE [LARGE SCALE GENOMIC DNA]</scope>
    <source>
        <strain evidence="1">Wuqing</strain>
    </source>
</reference>